<evidence type="ECO:0000313" key="2">
    <source>
        <dbReference type="EMBL" id="KAI2665844.1"/>
    </source>
</evidence>
<dbReference type="Proteomes" id="UP000830375">
    <property type="component" value="Unassembled WGS sequence"/>
</dbReference>
<dbReference type="EMBL" id="JACTAM010000004">
    <property type="protein sequence ID" value="KAI2665844.1"/>
    <property type="molecule type" value="Genomic_DNA"/>
</dbReference>
<accession>A0ABQ8MSN3</accession>
<sequence>MTGCFTCSGIADLPRRPPTLCTSSCSTGSDETTTSITADDLATFFTDKTTTISSQFSAPRIQELIQTTSTANTPLFSFCPLSEAEVSKLLLSSHPTTCPLDPIPSHLLQAISPTLLPALTHIINTSLLTGTFPTAFKQARQKHSNKSFLTKYHYFLRRTVYWMLTSQGSGVATQLKLQSSCPPSHHWASQGYHRESYLTGRSFRVAWGGEVSKAHRLATGVPQGSVLGPLLFSIYTTSLGPIIQAHGFSYHCYADDTQLYPSFQPDDPARISGCLADISEYIKNYPSSSARNLGVIFDDHLTFKDHIAKTARSCRFALYNIRKIRPFLTEQATQLLVQALVISRLDYCNALLTGLPSCTIKPLQMIQNAAARLVFNKPKRAHVTPLYISLHWLPIAARIKFNTLMLAYRTATGSAPAYLHSLLPIYTPSRTLRSASERRLIVPSQRGTKSEHSLTPFLAGGMIFPSLSRMPTPLQLSSDC</sequence>
<dbReference type="PANTHER" id="PTHR33332">
    <property type="entry name" value="REVERSE TRANSCRIPTASE DOMAIN-CONTAINING PROTEIN"/>
    <property type="match status" value="1"/>
</dbReference>
<name>A0ABQ8MSN3_LABRO</name>
<protein>
    <recommendedName>
        <fullName evidence="1">Reverse transcriptase domain-containing protein</fullName>
    </recommendedName>
</protein>
<reference evidence="2 3" key="1">
    <citation type="submission" date="2022-01" db="EMBL/GenBank/DDBJ databases">
        <title>A high-quality chromosome-level genome assembly of rohu carp, Labeo rohita.</title>
        <authorList>
            <person name="Arick M.A. II"/>
            <person name="Hsu C.-Y."/>
            <person name="Magbanua Z."/>
            <person name="Pechanova O."/>
            <person name="Grover C."/>
            <person name="Miller E."/>
            <person name="Thrash A."/>
            <person name="Ezzel L."/>
            <person name="Alam S."/>
            <person name="Benzie J."/>
            <person name="Hamilton M."/>
            <person name="Karsi A."/>
            <person name="Lawrence M.L."/>
            <person name="Peterson D.G."/>
        </authorList>
    </citation>
    <scope>NUCLEOTIDE SEQUENCE [LARGE SCALE GENOMIC DNA]</scope>
    <source>
        <strain evidence="3">BAU-BD-2019</strain>
        <tissue evidence="2">Blood</tissue>
    </source>
</reference>
<organism evidence="2 3">
    <name type="scientific">Labeo rohita</name>
    <name type="common">Indian major carp</name>
    <name type="synonym">Cyprinus rohita</name>
    <dbReference type="NCBI Taxonomy" id="84645"/>
    <lineage>
        <taxon>Eukaryota</taxon>
        <taxon>Metazoa</taxon>
        <taxon>Chordata</taxon>
        <taxon>Craniata</taxon>
        <taxon>Vertebrata</taxon>
        <taxon>Euteleostomi</taxon>
        <taxon>Actinopterygii</taxon>
        <taxon>Neopterygii</taxon>
        <taxon>Teleostei</taxon>
        <taxon>Ostariophysi</taxon>
        <taxon>Cypriniformes</taxon>
        <taxon>Cyprinidae</taxon>
        <taxon>Labeoninae</taxon>
        <taxon>Labeonini</taxon>
        <taxon>Labeo</taxon>
    </lineage>
</organism>
<comment type="caution">
    <text evidence="2">The sequence shown here is derived from an EMBL/GenBank/DDBJ whole genome shotgun (WGS) entry which is preliminary data.</text>
</comment>
<dbReference type="Pfam" id="PF00078">
    <property type="entry name" value="RVT_1"/>
    <property type="match status" value="1"/>
</dbReference>
<proteinExistence type="predicted"/>
<dbReference type="InterPro" id="IPR000477">
    <property type="entry name" value="RT_dom"/>
</dbReference>
<evidence type="ECO:0000259" key="1">
    <source>
        <dbReference type="Pfam" id="PF00078"/>
    </source>
</evidence>
<keyword evidence="3" id="KW-1185">Reference proteome</keyword>
<gene>
    <name evidence="2" type="ORF">H4Q32_022950</name>
</gene>
<evidence type="ECO:0000313" key="3">
    <source>
        <dbReference type="Proteomes" id="UP000830375"/>
    </source>
</evidence>
<feature type="domain" description="Reverse transcriptase" evidence="1">
    <location>
        <begin position="198"/>
        <end position="284"/>
    </location>
</feature>